<evidence type="ECO:0000313" key="2">
    <source>
        <dbReference type="Proteomes" id="UP000077787"/>
    </source>
</evidence>
<reference evidence="1 2" key="1">
    <citation type="submission" date="2016-05" db="EMBL/GenBank/DDBJ databases">
        <title>Genome sequence of Pseudomonas stutzeri 273 and identification of the exopolysaccharide biosynthesis locus.</title>
        <authorList>
            <person name="Wu S."/>
            <person name="Sun C."/>
        </authorList>
    </citation>
    <scope>NUCLEOTIDE SEQUENCE [LARGE SCALE GENOMIC DNA]</scope>
    <source>
        <strain evidence="1 2">273</strain>
    </source>
</reference>
<organism evidence="1 2">
    <name type="scientific">Stutzerimonas stutzeri</name>
    <name type="common">Pseudomonas stutzeri</name>
    <dbReference type="NCBI Taxonomy" id="316"/>
    <lineage>
        <taxon>Bacteria</taxon>
        <taxon>Pseudomonadati</taxon>
        <taxon>Pseudomonadota</taxon>
        <taxon>Gammaproteobacteria</taxon>
        <taxon>Pseudomonadales</taxon>
        <taxon>Pseudomonadaceae</taxon>
        <taxon>Stutzerimonas</taxon>
    </lineage>
</organism>
<protein>
    <submittedName>
        <fullName evidence="1">Chromosome partitioning protein ParA</fullName>
    </submittedName>
</protein>
<gene>
    <name evidence="1" type="ORF">PS273GM_17665</name>
</gene>
<sequence>MPEHDLQSQLAELRSQLASDAPLTEEERASLQLIAQDIELRLANQGVVDHQNDSLVDGVNLAVERFEVSHPNTAMTLRNIMQTLANMGI</sequence>
<dbReference type="AlphaFoldDB" id="A0A172WU55"/>
<evidence type="ECO:0000313" key="1">
    <source>
        <dbReference type="EMBL" id="ANF26835.1"/>
    </source>
</evidence>
<accession>A0A172WU55</accession>
<name>A0A172WU55_STUST</name>
<dbReference type="EMBL" id="CP015641">
    <property type="protein sequence ID" value="ANF26835.1"/>
    <property type="molecule type" value="Genomic_DNA"/>
</dbReference>
<dbReference type="InterPro" id="IPR025516">
    <property type="entry name" value="DUF4404"/>
</dbReference>
<dbReference type="OrthoDB" id="4335607at2"/>
<proteinExistence type="predicted"/>
<dbReference type="Proteomes" id="UP000077787">
    <property type="component" value="Chromosome"/>
</dbReference>
<dbReference type="RefSeq" id="WP_045428181.1">
    <property type="nucleotide sequence ID" value="NZ_CP015641.1"/>
</dbReference>
<dbReference type="eggNOG" id="ENOG50320JX">
    <property type="taxonomic scope" value="Bacteria"/>
</dbReference>
<dbReference type="Pfam" id="PF14357">
    <property type="entry name" value="DUF4404"/>
    <property type="match status" value="1"/>
</dbReference>